<feature type="compositionally biased region" description="Acidic residues" evidence="1">
    <location>
        <begin position="235"/>
        <end position="246"/>
    </location>
</feature>
<feature type="compositionally biased region" description="Basic and acidic residues" evidence="1">
    <location>
        <begin position="78"/>
        <end position="92"/>
    </location>
</feature>
<proteinExistence type="predicted"/>
<dbReference type="AlphaFoldDB" id="A0AAD4D1X5"/>
<name>A0AAD4D1X5_9FUNG</name>
<feature type="compositionally biased region" description="Polar residues" evidence="1">
    <location>
        <begin position="387"/>
        <end position="402"/>
    </location>
</feature>
<reference evidence="2" key="1">
    <citation type="journal article" date="2020" name="Fungal Divers.">
        <title>Resolving the Mortierellaceae phylogeny through synthesis of multi-gene phylogenetics and phylogenomics.</title>
        <authorList>
            <person name="Vandepol N."/>
            <person name="Liber J."/>
            <person name="Desiro A."/>
            <person name="Na H."/>
            <person name="Kennedy M."/>
            <person name="Barry K."/>
            <person name="Grigoriev I.V."/>
            <person name="Miller A.N."/>
            <person name="O'Donnell K."/>
            <person name="Stajich J.E."/>
            <person name="Bonito G."/>
        </authorList>
    </citation>
    <scope>NUCLEOTIDE SEQUENCE</scope>
    <source>
        <strain evidence="2">NRRL 28262</strain>
    </source>
</reference>
<evidence type="ECO:0000313" key="2">
    <source>
        <dbReference type="EMBL" id="KAG0256545.1"/>
    </source>
</evidence>
<accession>A0AAD4D1X5</accession>
<evidence type="ECO:0000313" key="3">
    <source>
        <dbReference type="Proteomes" id="UP001194580"/>
    </source>
</evidence>
<feature type="compositionally biased region" description="Basic residues" evidence="1">
    <location>
        <begin position="42"/>
        <end position="51"/>
    </location>
</feature>
<keyword evidence="3" id="KW-1185">Reference proteome</keyword>
<feature type="region of interest" description="Disordered" evidence="1">
    <location>
        <begin position="383"/>
        <end position="422"/>
    </location>
</feature>
<dbReference type="Proteomes" id="UP001194580">
    <property type="component" value="Unassembled WGS sequence"/>
</dbReference>
<feature type="region of interest" description="Disordered" evidence="1">
    <location>
        <begin position="28"/>
        <end position="106"/>
    </location>
</feature>
<organism evidence="2 3">
    <name type="scientific">Linnemannia exigua</name>
    <dbReference type="NCBI Taxonomy" id="604196"/>
    <lineage>
        <taxon>Eukaryota</taxon>
        <taxon>Fungi</taxon>
        <taxon>Fungi incertae sedis</taxon>
        <taxon>Mucoromycota</taxon>
        <taxon>Mortierellomycotina</taxon>
        <taxon>Mortierellomycetes</taxon>
        <taxon>Mortierellales</taxon>
        <taxon>Mortierellaceae</taxon>
        <taxon>Linnemannia</taxon>
    </lineage>
</organism>
<comment type="caution">
    <text evidence="2">The sequence shown here is derived from an EMBL/GenBank/DDBJ whole genome shotgun (WGS) entry which is preliminary data.</text>
</comment>
<feature type="compositionally biased region" description="Basic and acidic residues" evidence="1">
    <location>
        <begin position="52"/>
        <end position="62"/>
    </location>
</feature>
<protein>
    <submittedName>
        <fullName evidence="2">Uncharacterized protein</fullName>
    </submittedName>
</protein>
<sequence>MGQLRKIGSVCVNTSTTFKICINNGKSLILTRPPRDGETDHNHHHRPRYSIKARDPPKHHDPPTLVEQHTLKPMTPAQEKHWRDSQNKDKDKMKAKRANTATTTTNKKRRIVKVAPRSIDDQSRTELVRSMAFQHPLACLTIGTLSANTKRALGDGISTQFAAKACVKDITNQALSIKCDAQSFIGRYVEAACYAGLTDDDRSILSAMCPPVSSAIKNCDSADEEEEVEINKEEEQQDNDDDDDDNNNNSTDAPYRKFFQILLAYLYSRKRLPSTVVGRQVTKLFSRAAELQVASPARRQWSKLYSTSELLQSVSSQLFNEVKKMHVTGNRELEKKLNDNNCHNAPTDDSKIKDAPAGAPMIEESPAEVLRIEDPSAVAPTIEEPSAISSTLEEPSAISSTLEEPPTVSAATMESSADPPRIDGALPAIENFFVLNRLVEAPRKIAPLSPIE</sequence>
<evidence type="ECO:0000256" key="1">
    <source>
        <dbReference type="SAM" id="MobiDB-lite"/>
    </source>
</evidence>
<feature type="region of interest" description="Disordered" evidence="1">
    <location>
        <begin position="223"/>
        <end position="252"/>
    </location>
</feature>
<gene>
    <name evidence="2" type="ORF">BGZ95_005466</name>
</gene>
<dbReference type="EMBL" id="JAAAIL010002527">
    <property type="protein sequence ID" value="KAG0256545.1"/>
    <property type="molecule type" value="Genomic_DNA"/>
</dbReference>